<dbReference type="PANTHER" id="PTHR36178:SF1">
    <property type="entry name" value="SODIUM_GLUTAMATE SYMPORTER"/>
    <property type="match status" value="1"/>
</dbReference>
<keyword evidence="1" id="KW-0812">Transmembrane</keyword>
<keyword evidence="1" id="KW-0406">Ion transport</keyword>
<reference evidence="4" key="1">
    <citation type="submission" date="2021-03" db="EMBL/GenBank/DDBJ databases">
        <title>Genomic Encyclopedia of Type Strains, Phase IV (KMG-IV): sequencing the most valuable type-strain genomes for metagenomic binning, comparative biology and taxonomic classification.</title>
        <authorList>
            <person name="Goeker M."/>
        </authorList>
    </citation>
    <scope>NUCLEOTIDE SEQUENCE</scope>
    <source>
        <strain evidence="4">DSM 107338</strain>
    </source>
</reference>
<keyword evidence="1" id="KW-0472">Membrane</keyword>
<keyword evidence="1" id="KW-0739">Sodium transport</keyword>
<keyword evidence="1" id="KW-0915">Sodium</keyword>
<dbReference type="AlphaFoldDB" id="A0A9X0YNF5"/>
<keyword evidence="1" id="KW-1003">Cell membrane</keyword>
<feature type="transmembrane region" description="Helical" evidence="1">
    <location>
        <begin position="171"/>
        <end position="191"/>
    </location>
</feature>
<dbReference type="EMBL" id="JAGGMB010000001">
    <property type="protein sequence ID" value="MBP2075872.1"/>
    <property type="molecule type" value="Genomic_DNA"/>
</dbReference>
<keyword evidence="1" id="KW-1133">Transmembrane helix</keyword>
<accession>A0A9X0YNF5</accession>
<dbReference type="GO" id="GO:0005886">
    <property type="term" value="C:plasma membrane"/>
    <property type="evidence" value="ECO:0007669"/>
    <property type="project" value="UniProtKB-SubCell"/>
</dbReference>
<comment type="subcellular location">
    <subcellularLocation>
        <location evidence="1">Cell membrane</location>
        <topology evidence="1">Multi-pass membrane protein</topology>
    </subcellularLocation>
</comment>
<protein>
    <recommendedName>
        <fullName evidence="1 2">Sodium/glutamate symporter</fullName>
    </recommendedName>
</protein>
<organism evidence="4 5">
    <name type="scientific">Oceanobacillus polygoni</name>
    <dbReference type="NCBI Taxonomy" id="1235259"/>
    <lineage>
        <taxon>Bacteria</taxon>
        <taxon>Bacillati</taxon>
        <taxon>Bacillota</taxon>
        <taxon>Bacilli</taxon>
        <taxon>Bacillales</taxon>
        <taxon>Bacillaceae</taxon>
        <taxon>Oceanobacillus</taxon>
    </lineage>
</organism>
<evidence type="ECO:0000256" key="1">
    <source>
        <dbReference type="HAMAP-Rule" id="MF_02062"/>
    </source>
</evidence>
<evidence type="ECO:0000256" key="2">
    <source>
        <dbReference type="NCBIfam" id="TIGR00210"/>
    </source>
</evidence>
<keyword evidence="1" id="KW-0029">Amino-acid transport</keyword>
<dbReference type="HAMAP" id="MF_02062">
    <property type="entry name" value="GltS"/>
    <property type="match status" value="1"/>
</dbReference>
<dbReference type="PANTHER" id="PTHR36178">
    <property type="entry name" value="SLR0625 PROTEIN"/>
    <property type="match status" value="1"/>
</dbReference>
<dbReference type="GO" id="GO:0015501">
    <property type="term" value="F:glutamate:sodium symporter activity"/>
    <property type="evidence" value="ECO:0007669"/>
    <property type="project" value="UniProtKB-UniRule"/>
</dbReference>
<proteinExistence type="inferred from homology"/>
<feature type="transmembrane region" description="Helical" evidence="1">
    <location>
        <begin position="311"/>
        <end position="335"/>
    </location>
</feature>
<feature type="transmembrane region" description="Helical" evidence="1">
    <location>
        <begin position="102"/>
        <end position="126"/>
    </location>
</feature>
<feature type="transmembrane region" description="Helical" evidence="1">
    <location>
        <begin position="73"/>
        <end position="95"/>
    </location>
</feature>
<evidence type="ECO:0000313" key="4">
    <source>
        <dbReference type="EMBL" id="MBP2075872.1"/>
    </source>
</evidence>
<keyword evidence="3" id="KW-0175">Coiled coil</keyword>
<dbReference type="Pfam" id="PF03616">
    <property type="entry name" value="Glt_symporter"/>
    <property type="match status" value="1"/>
</dbReference>
<evidence type="ECO:0000313" key="5">
    <source>
        <dbReference type="Proteomes" id="UP001138793"/>
    </source>
</evidence>
<feature type="transmembrane region" description="Helical" evidence="1">
    <location>
        <begin position="38"/>
        <end position="61"/>
    </location>
</feature>
<dbReference type="Proteomes" id="UP001138793">
    <property type="component" value="Unassembled WGS sequence"/>
</dbReference>
<keyword evidence="1" id="KW-0769">Symport</keyword>
<comment type="similarity">
    <text evidence="1">Belongs to the glutamate:Na(+) symporter (ESS) (TC 2.A.27) family.</text>
</comment>
<feature type="transmembrane region" description="Helical" evidence="1">
    <location>
        <begin position="6"/>
        <end position="26"/>
    </location>
</feature>
<name>A0A9X0YNF5_9BACI</name>
<dbReference type="RefSeq" id="WP_210095880.1">
    <property type="nucleotide sequence ID" value="NZ_JAGGMB010000001.1"/>
</dbReference>
<comment type="function">
    <text evidence="1">Catalyzes the sodium-dependent transport of glutamate.</text>
</comment>
<sequence>MEESGGMLILEVDMITFAAIGAILLMIGKWVVNRYEIFWKYTIPSPVIGGFGFAILMWIVYEFGLFEIEFDNTLYDLFMFIFFVTIGLTSGLTLLKKGGKLLLIYMLVCWFLALMQNGISISVSSLTGLDPLIGMMAGQASMQGGHGMAASLAPLIESLGGDNALTVGMAASTYGLIAGSLLGGPIGNWLIKRNKLKIETEEGNLDELSKELKEEENEKITARSVTVAGAVIFVILAIGLPTANWITELTGFSIPGHIFSLFLGIIFRSLFEKHAFVKDSNKAMEMISTVSLNMFLVMAMMNLRIWELYELALPLMVLLIMQTIVTVLIAIFIMYRVLGRNYDAAVMSSGFIGHGLGATPNGLVVMNAICTKYGVISRKAFIIIPIAGTVLTDVVGVPLFVFLANLFAGL</sequence>
<dbReference type="GO" id="GO:0015813">
    <property type="term" value="P:L-glutamate transmembrane transport"/>
    <property type="evidence" value="ECO:0007669"/>
    <property type="project" value="UniProtKB-UniRule"/>
</dbReference>
<gene>
    <name evidence="4" type="ORF">J2Z64_000083</name>
</gene>
<evidence type="ECO:0000256" key="3">
    <source>
        <dbReference type="SAM" id="Coils"/>
    </source>
</evidence>
<feature type="transmembrane region" description="Helical" evidence="1">
    <location>
        <begin position="381"/>
        <end position="408"/>
    </location>
</feature>
<feature type="transmembrane region" description="Helical" evidence="1">
    <location>
        <begin position="283"/>
        <end position="305"/>
    </location>
</feature>
<keyword evidence="1" id="KW-0813">Transport</keyword>
<feature type="transmembrane region" description="Helical" evidence="1">
    <location>
        <begin position="252"/>
        <end position="271"/>
    </location>
</feature>
<dbReference type="InterPro" id="IPR004445">
    <property type="entry name" value="GltS"/>
</dbReference>
<comment type="caution">
    <text evidence="4">The sequence shown here is derived from an EMBL/GenBank/DDBJ whole genome shotgun (WGS) entry which is preliminary data.</text>
</comment>
<feature type="coiled-coil region" evidence="3">
    <location>
        <begin position="191"/>
        <end position="225"/>
    </location>
</feature>
<feature type="transmembrane region" description="Helical" evidence="1">
    <location>
        <begin position="220"/>
        <end position="240"/>
    </location>
</feature>
<dbReference type="NCBIfam" id="TIGR00210">
    <property type="entry name" value="gltS"/>
    <property type="match status" value="1"/>
</dbReference>
<keyword evidence="5" id="KW-1185">Reference proteome</keyword>